<keyword evidence="3" id="KW-1185">Reference proteome</keyword>
<reference evidence="2 3" key="1">
    <citation type="journal article" date="2014" name="Genome Announc.">
        <title>The Complete Genome Sequence of Pseudomonas putida NBRC 14164T Confirms High Intraspecies Variation.</title>
        <authorList>
            <person name="Ohji S."/>
            <person name="Yamazoe A."/>
            <person name="Hosoyama A."/>
            <person name="Tsuchikane K."/>
            <person name="Ezaki T."/>
            <person name="Fujita N."/>
        </authorList>
    </citation>
    <scope>NUCLEOTIDE SEQUENCE [LARGE SCALE GENOMIC DNA]</scope>
    <source>
        <strain evidence="2 3">NBRC 14164</strain>
    </source>
</reference>
<gene>
    <name evidence="2" type="ORF">PP4_45110</name>
</gene>
<accession>A0ABM7EKH4</accession>
<proteinExistence type="predicted"/>
<evidence type="ECO:0000313" key="3">
    <source>
        <dbReference type="Proteomes" id="UP000016702"/>
    </source>
</evidence>
<evidence type="ECO:0000256" key="1">
    <source>
        <dbReference type="SAM" id="MobiDB-lite"/>
    </source>
</evidence>
<sequence>MLARLAGNAAHLKMMGAIAPEKTATKSNMADGQGAGAGVWVGIQQIYRPLIQGLHSFKASAVAVGAALCCEEACKAKDSLRLQWPLRSTRLLLQCLCLTGNYRRSRNRNAPGRPGRSGDHTE</sequence>
<name>A0ABM7EKH4_PSEPU</name>
<evidence type="ECO:0000313" key="2">
    <source>
        <dbReference type="EMBL" id="BAN56364.1"/>
    </source>
</evidence>
<dbReference type="Proteomes" id="UP000016702">
    <property type="component" value="Chromosome"/>
</dbReference>
<protein>
    <submittedName>
        <fullName evidence="2">Uncharacterized protein</fullName>
    </submittedName>
</protein>
<feature type="region of interest" description="Disordered" evidence="1">
    <location>
        <begin position="103"/>
        <end position="122"/>
    </location>
</feature>
<dbReference type="EMBL" id="AP013070">
    <property type="protein sequence ID" value="BAN56364.1"/>
    <property type="molecule type" value="Genomic_DNA"/>
</dbReference>
<organism evidence="2 3">
    <name type="scientific">Pseudomonas putida NBRC 14164</name>
    <dbReference type="NCBI Taxonomy" id="1211579"/>
    <lineage>
        <taxon>Bacteria</taxon>
        <taxon>Pseudomonadati</taxon>
        <taxon>Pseudomonadota</taxon>
        <taxon>Gammaproteobacteria</taxon>
        <taxon>Pseudomonadales</taxon>
        <taxon>Pseudomonadaceae</taxon>
        <taxon>Pseudomonas</taxon>
    </lineage>
</organism>